<dbReference type="Proteomes" id="UP000516437">
    <property type="component" value="Chromosome 1"/>
</dbReference>
<comment type="caution">
    <text evidence="2">The sequence shown here is derived from an EMBL/GenBank/DDBJ whole genome shotgun (WGS) entry which is preliminary data.</text>
</comment>
<evidence type="ECO:0000256" key="1">
    <source>
        <dbReference type="SAM" id="MobiDB-lite"/>
    </source>
</evidence>
<evidence type="ECO:0000313" key="3">
    <source>
        <dbReference type="Proteomes" id="UP000516437"/>
    </source>
</evidence>
<feature type="compositionally biased region" description="Low complexity" evidence="1">
    <location>
        <begin position="34"/>
        <end position="53"/>
    </location>
</feature>
<feature type="region of interest" description="Disordered" evidence="1">
    <location>
        <begin position="1"/>
        <end position="57"/>
    </location>
</feature>
<feature type="compositionally biased region" description="Basic and acidic residues" evidence="1">
    <location>
        <begin position="8"/>
        <end position="31"/>
    </location>
</feature>
<protein>
    <submittedName>
        <fullName evidence="2">Uncharacterized protein</fullName>
    </submittedName>
</protein>
<dbReference type="InterPro" id="IPR036047">
    <property type="entry name" value="F-box-like_dom_sf"/>
</dbReference>
<keyword evidence="3" id="KW-1185">Reference proteome</keyword>
<name>A0A6A1WNN2_9ROSI</name>
<dbReference type="EMBL" id="RXIC02000019">
    <property type="protein sequence ID" value="KAB1226882.1"/>
    <property type="molecule type" value="Genomic_DNA"/>
</dbReference>
<dbReference type="SUPFAM" id="SSF81383">
    <property type="entry name" value="F-box domain"/>
    <property type="match status" value="1"/>
</dbReference>
<dbReference type="AlphaFoldDB" id="A0A6A1WNN2"/>
<proteinExistence type="predicted"/>
<sequence>MHSRRPRSHDYVGHSIYKRDNKHPAQEEKNNIQKTNKNGNKNPENGPGTNKGEQSAPIPPLDVLIIIASYVAKRDANDWKQFKLVSREFYHAASNQLSFKRMNLEDYCTPWLPTLTGTGLSNFVVKQETLTKCSWKRPDTSEKKE</sequence>
<gene>
    <name evidence="2" type="ORF">CJ030_MR1G011835</name>
</gene>
<evidence type="ECO:0000313" key="2">
    <source>
        <dbReference type="EMBL" id="KAB1226882.1"/>
    </source>
</evidence>
<accession>A0A6A1WNN2</accession>
<reference evidence="2 3" key="1">
    <citation type="journal article" date="2019" name="Plant Biotechnol. J.">
        <title>The red bayberry genome and genetic basis of sex determination.</title>
        <authorList>
            <person name="Jia H.M."/>
            <person name="Jia H.J."/>
            <person name="Cai Q.L."/>
            <person name="Wang Y."/>
            <person name="Zhao H.B."/>
            <person name="Yang W.F."/>
            <person name="Wang G.Y."/>
            <person name="Li Y.H."/>
            <person name="Zhan D.L."/>
            <person name="Shen Y.T."/>
            <person name="Niu Q.F."/>
            <person name="Chang L."/>
            <person name="Qiu J."/>
            <person name="Zhao L."/>
            <person name="Xie H.B."/>
            <person name="Fu W.Y."/>
            <person name="Jin J."/>
            <person name="Li X.W."/>
            <person name="Jiao Y."/>
            <person name="Zhou C.C."/>
            <person name="Tu T."/>
            <person name="Chai C.Y."/>
            <person name="Gao J.L."/>
            <person name="Fan L.J."/>
            <person name="van de Weg E."/>
            <person name="Wang J.Y."/>
            <person name="Gao Z.S."/>
        </authorList>
    </citation>
    <scope>NUCLEOTIDE SEQUENCE [LARGE SCALE GENOMIC DNA]</scope>
    <source>
        <tissue evidence="2">Leaves</tissue>
    </source>
</reference>
<organism evidence="2 3">
    <name type="scientific">Morella rubra</name>
    <name type="common">Chinese bayberry</name>
    <dbReference type="NCBI Taxonomy" id="262757"/>
    <lineage>
        <taxon>Eukaryota</taxon>
        <taxon>Viridiplantae</taxon>
        <taxon>Streptophyta</taxon>
        <taxon>Embryophyta</taxon>
        <taxon>Tracheophyta</taxon>
        <taxon>Spermatophyta</taxon>
        <taxon>Magnoliopsida</taxon>
        <taxon>eudicotyledons</taxon>
        <taxon>Gunneridae</taxon>
        <taxon>Pentapetalae</taxon>
        <taxon>rosids</taxon>
        <taxon>fabids</taxon>
        <taxon>Fagales</taxon>
        <taxon>Myricaceae</taxon>
        <taxon>Morella</taxon>
    </lineage>
</organism>